<dbReference type="GO" id="GO:0006355">
    <property type="term" value="P:regulation of DNA-templated transcription"/>
    <property type="evidence" value="ECO:0007669"/>
    <property type="project" value="UniProtKB-ARBA"/>
</dbReference>
<dbReference type="InterPro" id="IPR001647">
    <property type="entry name" value="HTH_TetR"/>
</dbReference>
<reference evidence="5" key="1">
    <citation type="submission" date="2016-03" db="EMBL/GenBank/DDBJ databases">
        <title>Complete genome sequence of the type strain Actinoalloteichus hymeniacidonis DSM 45092.</title>
        <authorList>
            <person name="Schaffert L."/>
            <person name="Albersmeier A."/>
            <person name="Winkler A."/>
            <person name="Kalinowski J."/>
            <person name="Zotchev S."/>
            <person name="Ruckert C."/>
        </authorList>
    </citation>
    <scope>NUCLEOTIDE SEQUENCE [LARGE SCALE GENOMIC DNA]</scope>
    <source>
        <strain evidence="5">HPA177(T) (DSM 45092(T))</strain>
    </source>
</reference>
<dbReference type="Pfam" id="PF00440">
    <property type="entry name" value="TetR_N"/>
    <property type="match status" value="1"/>
</dbReference>
<evidence type="ECO:0000256" key="1">
    <source>
        <dbReference type="ARBA" id="ARBA00023125"/>
    </source>
</evidence>
<dbReference type="Proteomes" id="UP000095210">
    <property type="component" value="Chromosome"/>
</dbReference>
<dbReference type="SUPFAM" id="SSF48498">
    <property type="entry name" value="Tetracyclin repressor-like, C-terminal domain"/>
    <property type="match status" value="1"/>
</dbReference>
<evidence type="ECO:0000256" key="2">
    <source>
        <dbReference type="PROSITE-ProRule" id="PRU00335"/>
    </source>
</evidence>
<dbReference type="RefSeq" id="WP_069849651.1">
    <property type="nucleotide sequence ID" value="NZ_CP014859.1"/>
</dbReference>
<dbReference type="SUPFAM" id="SSF46689">
    <property type="entry name" value="Homeodomain-like"/>
    <property type="match status" value="1"/>
</dbReference>
<dbReference type="KEGG" id="ahm:TL08_14745"/>
<dbReference type="Gene3D" id="1.10.357.10">
    <property type="entry name" value="Tetracycline Repressor, domain 2"/>
    <property type="match status" value="1"/>
</dbReference>
<dbReference type="InterPro" id="IPR009057">
    <property type="entry name" value="Homeodomain-like_sf"/>
</dbReference>
<keyword evidence="5" id="KW-1185">Reference proteome</keyword>
<sequence>MRVRDPESKKRRLLDAALAEFAERGLSGARIDRIAHRARCSAGLVYTYFGSKEDLFDAVLDDITARTVDQAPIDPQDLPGYAVRLYDLSAANPEVERFVSWYQLERASGGDTDSTVTAAMRQKIDAVAAAQVDGTISSRLDPAELVLAVQSISRMWFTQPGESLDAVEPHGDHAARRKTIRDIVSALVDP</sequence>
<evidence type="ECO:0000313" key="5">
    <source>
        <dbReference type="Proteomes" id="UP000095210"/>
    </source>
</evidence>
<dbReference type="Pfam" id="PF17926">
    <property type="entry name" value="TetR_C_21"/>
    <property type="match status" value="1"/>
</dbReference>
<dbReference type="PANTHER" id="PTHR30328">
    <property type="entry name" value="TRANSCRIPTIONAL REPRESSOR"/>
    <property type="match status" value="1"/>
</dbReference>
<evidence type="ECO:0000313" key="4">
    <source>
        <dbReference type="EMBL" id="AOS63758.1"/>
    </source>
</evidence>
<gene>
    <name evidence="4" type="ORF">TL08_14745</name>
</gene>
<dbReference type="EMBL" id="CP014859">
    <property type="protein sequence ID" value="AOS63758.1"/>
    <property type="molecule type" value="Genomic_DNA"/>
</dbReference>
<proteinExistence type="predicted"/>
<dbReference type="PROSITE" id="PS50977">
    <property type="entry name" value="HTH_TETR_2"/>
    <property type="match status" value="1"/>
</dbReference>
<evidence type="ECO:0000259" key="3">
    <source>
        <dbReference type="PROSITE" id="PS50977"/>
    </source>
</evidence>
<dbReference type="InterPro" id="IPR041467">
    <property type="entry name" value="Sco4008_C"/>
</dbReference>
<feature type="domain" description="HTH tetR-type" evidence="3">
    <location>
        <begin position="7"/>
        <end position="67"/>
    </location>
</feature>
<protein>
    <submittedName>
        <fullName evidence="4">Transcriptional regulator, TetR family</fullName>
    </submittedName>
</protein>
<accession>A0AAC9HR26</accession>
<keyword evidence="1 2" id="KW-0238">DNA-binding</keyword>
<organism evidence="4 5">
    <name type="scientific">Actinoalloteichus hymeniacidonis</name>
    <dbReference type="NCBI Taxonomy" id="340345"/>
    <lineage>
        <taxon>Bacteria</taxon>
        <taxon>Bacillati</taxon>
        <taxon>Actinomycetota</taxon>
        <taxon>Actinomycetes</taxon>
        <taxon>Pseudonocardiales</taxon>
        <taxon>Pseudonocardiaceae</taxon>
        <taxon>Actinoalloteichus</taxon>
    </lineage>
</organism>
<dbReference type="PANTHER" id="PTHR30328:SF54">
    <property type="entry name" value="HTH-TYPE TRANSCRIPTIONAL REPRESSOR SCO4008"/>
    <property type="match status" value="1"/>
</dbReference>
<dbReference type="PRINTS" id="PR00455">
    <property type="entry name" value="HTHTETR"/>
</dbReference>
<name>A0AAC9HR26_9PSEU</name>
<dbReference type="InterPro" id="IPR036271">
    <property type="entry name" value="Tet_transcr_reg_TetR-rel_C_sf"/>
</dbReference>
<dbReference type="InterPro" id="IPR050109">
    <property type="entry name" value="HTH-type_TetR-like_transc_reg"/>
</dbReference>
<dbReference type="AlphaFoldDB" id="A0AAC9HR26"/>
<feature type="DNA-binding region" description="H-T-H motif" evidence="2">
    <location>
        <begin position="30"/>
        <end position="49"/>
    </location>
</feature>
<dbReference type="GO" id="GO:0003677">
    <property type="term" value="F:DNA binding"/>
    <property type="evidence" value="ECO:0007669"/>
    <property type="project" value="UniProtKB-UniRule"/>
</dbReference>